<evidence type="ECO:0000313" key="1">
    <source>
        <dbReference type="EMBL" id="QHS84559.1"/>
    </source>
</evidence>
<accession>A0A6C0AX73</accession>
<name>A0A6C0AX73_9ZZZZ</name>
<reference evidence="1" key="1">
    <citation type="journal article" date="2020" name="Nature">
        <title>Giant virus diversity and host interactions through global metagenomics.</title>
        <authorList>
            <person name="Schulz F."/>
            <person name="Roux S."/>
            <person name="Paez-Espino D."/>
            <person name="Jungbluth S."/>
            <person name="Walsh D.A."/>
            <person name="Denef V.J."/>
            <person name="McMahon K.D."/>
            <person name="Konstantinidis K.T."/>
            <person name="Eloe-Fadrosh E.A."/>
            <person name="Kyrpides N.C."/>
            <person name="Woyke T."/>
        </authorList>
    </citation>
    <scope>NUCLEOTIDE SEQUENCE</scope>
    <source>
        <strain evidence="1">GVMAG-S-ERX556022-25</strain>
    </source>
</reference>
<dbReference type="AlphaFoldDB" id="A0A6C0AX73"/>
<proteinExistence type="predicted"/>
<dbReference type="EMBL" id="MN738809">
    <property type="protein sequence ID" value="QHS84559.1"/>
    <property type="molecule type" value="Genomic_DNA"/>
</dbReference>
<sequence length="133" mass="14786">MRLNLNYCLMAVLLLIILYNSLGDILLEGFAHHDSDNVNTNYNQDSPNSQQGIPASEIPIGNEDLYILKSQIVPPVCPACPPVLACDNNKKCQPCPPCARCPEPAFECKKVPNYQSTNNSYLPRPMLNSFSQF</sequence>
<protein>
    <submittedName>
        <fullName evidence="1">Uncharacterized protein</fullName>
    </submittedName>
</protein>
<organism evidence="1">
    <name type="scientific">viral metagenome</name>
    <dbReference type="NCBI Taxonomy" id="1070528"/>
    <lineage>
        <taxon>unclassified sequences</taxon>
        <taxon>metagenomes</taxon>
        <taxon>organismal metagenomes</taxon>
    </lineage>
</organism>